<dbReference type="PANTHER" id="PTHR16099">
    <property type="entry name" value="8-OXO-DGTP DIPHOSPHATES NUDT15"/>
    <property type="match status" value="1"/>
</dbReference>
<dbReference type="Gene3D" id="3.90.79.10">
    <property type="entry name" value="Nucleoside Triphosphate Pyrophosphohydrolase"/>
    <property type="match status" value="1"/>
</dbReference>
<dbReference type="PROSITE" id="PS51462">
    <property type="entry name" value="NUDIX"/>
    <property type="match status" value="1"/>
</dbReference>
<dbReference type="GO" id="GO:0005829">
    <property type="term" value="C:cytosol"/>
    <property type="evidence" value="ECO:0007669"/>
    <property type="project" value="TreeGrafter"/>
</dbReference>
<dbReference type="SUPFAM" id="SSF55811">
    <property type="entry name" value="Nudix"/>
    <property type="match status" value="1"/>
</dbReference>
<evidence type="ECO:0000259" key="3">
    <source>
        <dbReference type="PROSITE" id="PS51462"/>
    </source>
</evidence>
<protein>
    <recommendedName>
        <fullName evidence="3">Nudix hydrolase domain-containing protein</fullName>
    </recommendedName>
</protein>
<reference evidence="4" key="1">
    <citation type="submission" date="2022-11" db="EMBL/GenBank/DDBJ databases">
        <authorList>
            <person name="Petersen C."/>
        </authorList>
    </citation>
    <scope>NUCLEOTIDE SEQUENCE</scope>
    <source>
        <strain evidence="4">IBT 22155</strain>
    </source>
</reference>
<dbReference type="OrthoDB" id="447842at2759"/>
<proteinExistence type="inferred from homology"/>
<dbReference type="InterPro" id="IPR000086">
    <property type="entry name" value="NUDIX_hydrolase_dom"/>
</dbReference>
<dbReference type="AlphaFoldDB" id="A0A9W9GSH5"/>
<dbReference type="FunFam" id="3.90.79.10:FF:000060">
    <property type="entry name" value="Nudix hydrolase 1"/>
    <property type="match status" value="1"/>
</dbReference>
<dbReference type="CDD" id="cd04678">
    <property type="entry name" value="NUDIX_MTH2_Nudt15"/>
    <property type="match status" value="1"/>
</dbReference>
<dbReference type="Proteomes" id="UP001149079">
    <property type="component" value="Unassembled WGS sequence"/>
</dbReference>
<sequence>MNPRVGIGVFVFNTEGQFLIGKRKGSHGAETWGLPGGHLEFNETFETCAMRETLEETGLQISDVRFLTATNSIMAAEKKHYVTVFMGGICEEGVEPQTLEPEKCESWEWISWDAMRAYGEEEMEGDGSRGMKLFMPLLDLFRQRPEFRV</sequence>
<keyword evidence="5" id="KW-1185">Reference proteome</keyword>
<dbReference type="InterPro" id="IPR015797">
    <property type="entry name" value="NUDIX_hydrolase-like_dom_sf"/>
</dbReference>
<dbReference type="GO" id="GO:0006203">
    <property type="term" value="P:dGTP catabolic process"/>
    <property type="evidence" value="ECO:0007669"/>
    <property type="project" value="TreeGrafter"/>
</dbReference>
<accession>A0A9W9GSH5</accession>
<dbReference type="GeneID" id="81405238"/>
<evidence type="ECO:0000313" key="4">
    <source>
        <dbReference type="EMBL" id="KAJ5129285.1"/>
    </source>
</evidence>
<comment type="similarity">
    <text evidence="2">Belongs to the Nudix hydrolase family.</text>
</comment>
<dbReference type="PRINTS" id="PR00502">
    <property type="entry name" value="NUDIXFAMILY"/>
</dbReference>
<dbReference type="PANTHER" id="PTHR16099:SF5">
    <property type="entry name" value="NUCLEOTIDE TRIPHOSPHATE DIPHOSPHATASE NUDT15"/>
    <property type="match status" value="1"/>
</dbReference>
<organism evidence="4 5">
    <name type="scientific">Penicillium bovifimosum</name>
    <dbReference type="NCBI Taxonomy" id="126998"/>
    <lineage>
        <taxon>Eukaryota</taxon>
        <taxon>Fungi</taxon>
        <taxon>Dikarya</taxon>
        <taxon>Ascomycota</taxon>
        <taxon>Pezizomycotina</taxon>
        <taxon>Eurotiomycetes</taxon>
        <taxon>Eurotiomycetidae</taxon>
        <taxon>Eurotiales</taxon>
        <taxon>Aspergillaceae</taxon>
        <taxon>Penicillium</taxon>
    </lineage>
</organism>
<keyword evidence="1 2" id="KW-0378">Hydrolase</keyword>
<name>A0A9W9GSH5_9EURO</name>
<dbReference type="Pfam" id="PF00293">
    <property type="entry name" value="NUDIX"/>
    <property type="match status" value="1"/>
</dbReference>
<gene>
    <name evidence="4" type="ORF">N7515_005324</name>
</gene>
<dbReference type="InterPro" id="IPR020084">
    <property type="entry name" value="NUDIX_hydrolase_CS"/>
</dbReference>
<evidence type="ECO:0000256" key="2">
    <source>
        <dbReference type="RuleBase" id="RU003476"/>
    </source>
</evidence>
<evidence type="ECO:0000313" key="5">
    <source>
        <dbReference type="Proteomes" id="UP001149079"/>
    </source>
</evidence>
<comment type="caution">
    <text evidence="4">The sequence shown here is derived from an EMBL/GenBank/DDBJ whole genome shotgun (WGS) entry which is preliminary data.</text>
</comment>
<reference evidence="4" key="2">
    <citation type="journal article" date="2023" name="IMA Fungus">
        <title>Comparative genomic study of the Penicillium genus elucidates a diverse pangenome and 15 lateral gene transfer events.</title>
        <authorList>
            <person name="Petersen C."/>
            <person name="Sorensen T."/>
            <person name="Nielsen M.R."/>
            <person name="Sondergaard T.E."/>
            <person name="Sorensen J.L."/>
            <person name="Fitzpatrick D.A."/>
            <person name="Frisvad J.C."/>
            <person name="Nielsen K.L."/>
        </authorList>
    </citation>
    <scope>NUCLEOTIDE SEQUENCE</scope>
    <source>
        <strain evidence="4">IBT 22155</strain>
    </source>
</reference>
<dbReference type="RefSeq" id="XP_056519664.1">
    <property type="nucleotide sequence ID" value="XM_056666068.1"/>
</dbReference>
<evidence type="ECO:0000256" key="1">
    <source>
        <dbReference type="ARBA" id="ARBA00022801"/>
    </source>
</evidence>
<dbReference type="EMBL" id="JAPQKL010000005">
    <property type="protein sequence ID" value="KAJ5129285.1"/>
    <property type="molecule type" value="Genomic_DNA"/>
</dbReference>
<dbReference type="GO" id="GO:0035539">
    <property type="term" value="F:8-oxo-7,8-dihydrodeoxyguanosine triphosphate pyrophosphatase activity"/>
    <property type="evidence" value="ECO:0007669"/>
    <property type="project" value="TreeGrafter"/>
</dbReference>
<dbReference type="InterPro" id="IPR020476">
    <property type="entry name" value="Nudix_hydrolase"/>
</dbReference>
<feature type="domain" description="Nudix hydrolase" evidence="3">
    <location>
        <begin position="2"/>
        <end position="135"/>
    </location>
</feature>
<dbReference type="PROSITE" id="PS00893">
    <property type="entry name" value="NUDIX_BOX"/>
    <property type="match status" value="1"/>
</dbReference>